<sequence length="687" mass="78437">MAASDMRLFADAHSKACGLPQSEHQFCQQYVVSTEPPKSWALDPPKVYPETFERSNYEDEKLSITHNTQYDNLEIRGLYKSTGNVRPVSVTSVNNEAFERSPCSTYRADYVNHPMFLNNTPIHSKSDQPLILGPYYYNSSPSPLETREPAWHRQAFRYPVATESSYYINEHKPSLPIGCSECQALCGVHDVPESIYTTDFVPHEIVPSSPRCQSSFSVQQATDPMENKSCYRLDYPPWTAEPRKIMKPKEVYIPNFEKLASDTSYQIDFPIREGSLTTKPFRPTSNQWFPTGGRTGISNYQEEFISRPAEKVPSMKPREVYMPSDRHMDDATVYRSDYGHKIADHQQRFAPKIQYHPPSGPFVGTTTYTEDFQKRHGERSRNFKPVDRYNKPTQKMTDITCYMDDFRAFSCNRAVPCRFYPEYVPPFGKFVDETTYKTDFTKKVAEESEKYIPKDNLVVECAARLNRLSNFRSDFYLPHFGQKHETNSNSSKPLQDTYRHTTYKIGNTDTSAERTPSFYPTHDFQHPSGRLAGSTTHQALQGNQGQPVVPRDDCCLSKGCINSRTSCMTNFISPSHETQPGSPRPATTNDEVCESQAADTRTRSRSLGENSRSYSALKEIEGHASLLKTEKLDQDHSRFTCSKCHNSVVKRLEMTEDEINYANHPSQFPEIPVGTHGLCPRNQNGNT</sequence>
<evidence type="ECO:0000256" key="2">
    <source>
        <dbReference type="SAM" id="MobiDB-lite"/>
    </source>
</evidence>
<feature type="compositionally biased region" description="Polar residues" evidence="2">
    <location>
        <begin position="533"/>
        <end position="546"/>
    </location>
</feature>
<protein>
    <recommendedName>
        <fullName evidence="5">Stabilizer of axonemal microtubules 2</fullName>
    </recommendedName>
</protein>
<dbReference type="CTD" id="20314934"/>
<dbReference type="GO" id="GO:0036126">
    <property type="term" value="C:sperm flagellum"/>
    <property type="evidence" value="ECO:0007669"/>
    <property type="project" value="TreeGrafter"/>
</dbReference>
<reference evidence="3 4" key="1">
    <citation type="submission" date="2013-11" db="EMBL/GenBank/DDBJ databases">
        <title>Opisthorchis viverrini - life in the bile duct.</title>
        <authorList>
            <person name="Young N.D."/>
            <person name="Nagarajan N."/>
            <person name="Lin S.J."/>
            <person name="Korhonen P.K."/>
            <person name="Jex A.R."/>
            <person name="Hall R.S."/>
            <person name="Safavi-Hemami H."/>
            <person name="Kaewkong W."/>
            <person name="Bertrand D."/>
            <person name="Gao S."/>
            <person name="Seet Q."/>
            <person name="Wongkham S."/>
            <person name="Teh B.T."/>
            <person name="Wongkham C."/>
            <person name="Intapan P.M."/>
            <person name="Maleewong W."/>
            <person name="Yang X."/>
            <person name="Hu M."/>
            <person name="Wang Z."/>
            <person name="Hofmann A."/>
            <person name="Sternberg P.W."/>
            <person name="Tan P."/>
            <person name="Wang J."/>
            <person name="Gasser R.B."/>
        </authorList>
    </citation>
    <scope>NUCLEOTIDE SEQUENCE [LARGE SCALE GENOMIC DNA]</scope>
</reference>
<organism evidence="3 4">
    <name type="scientific">Opisthorchis viverrini</name>
    <name type="common">Southeast Asian liver fluke</name>
    <dbReference type="NCBI Taxonomy" id="6198"/>
    <lineage>
        <taxon>Eukaryota</taxon>
        <taxon>Metazoa</taxon>
        <taxon>Spiralia</taxon>
        <taxon>Lophotrochozoa</taxon>
        <taxon>Platyhelminthes</taxon>
        <taxon>Trematoda</taxon>
        <taxon>Digenea</taxon>
        <taxon>Opisthorchiida</taxon>
        <taxon>Opisthorchiata</taxon>
        <taxon>Opisthorchiidae</taxon>
        <taxon>Opisthorchis</taxon>
    </lineage>
</organism>
<evidence type="ECO:0000256" key="1">
    <source>
        <dbReference type="ARBA" id="ARBA00008738"/>
    </source>
</evidence>
<dbReference type="PANTHER" id="PTHR31516">
    <property type="entry name" value="STABILIZER OF AXONEMAL MICROTUBULES 2"/>
    <property type="match status" value="1"/>
</dbReference>
<comment type="similarity">
    <text evidence="1">Belongs to the FAM154 family.</text>
</comment>
<feature type="region of interest" description="Disordered" evidence="2">
    <location>
        <begin position="507"/>
        <end position="548"/>
    </location>
</feature>
<accession>A0A075AJI4</accession>
<feature type="compositionally biased region" description="Polar residues" evidence="2">
    <location>
        <begin position="572"/>
        <end position="590"/>
    </location>
</feature>
<dbReference type="Pfam" id="PF05217">
    <property type="entry name" value="SAXO1-2"/>
    <property type="match status" value="1"/>
</dbReference>
<proteinExistence type="inferred from homology"/>
<dbReference type="OrthoDB" id="3349449at2759"/>
<dbReference type="KEGG" id="ovi:T265_00746"/>
<dbReference type="InterPro" id="IPR033336">
    <property type="entry name" value="SAXO1/2"/>
</dbReference>
<dbReference type="GO" id="GO:0008017">
    <property type="term" value="F:microtubule binding"/>
    <property type="evidence" value="ECO:0007669"/>
    <property type="project" value="InterPro"/>
</dbReference>
<dbReference type="GeneID" id="20314934"/>
<gene>
    <name evidence="3" type="ORF">T265_00746</name>
</gene>
<name>A0A075AJI4_OPIVI</name>
<dbReference type="PANTHER" id="PTHR31516:SF17">
    <property type="entry name" value="STABILIZER OF AXONEMAL MICROTUBULES 2"/>
    <property type="match status" value="1"/>
</dbReference>
<evidence type="ECO:0000313" key="4">
    <source>
        <dbReference type="Proteomes" id="UP000054324"/>
    </source>
</evidence>
<dbReference type="GO" id="GO:0005879">
    <property type="term" value="C:axonemal microtubule"/>
    <property type="evidence" value="ECO:0007669"/>
    <property type="project" value="TreeGrafter"/>
</dbReference>
<dbReference type="GO" id="GO:0005814">
    <property type="term" value="C:centriole"/>
    <property type="evidence" value="ECO:0007669"/>
    <property type="project" value="TreeGrafter"/>
</dbReference>
<evidence type="ECO:0000313" key="3">
    <source>
        <dbReference type="EMBL" id="KER33439.1"/>
    </source>
</evidence>
<dbReference type="AlphaFoldDB" id="A0A075AJI4"/>
<dbReference type="GO" id="GO:0036064">
    <property type="term" value="C:ciliary basal body"/>
    <property type="evidence" value="ECO:0007669"/>
    <property type="project" value="TreeGrafter"/>
</dbReference>
<feature type="region of interest" description="Disordered" evidence="2">
    <location>
        <begin position="572"/>
        <end position="613"/>
    </location>
</feature>
<evidence type="ECO:0008006" key="5">
    <source>
        <dbReference type="Google" id="ProtNLM"/>
    </source>
</evidence>
<dbReference type="RefSeq" id="XP_009162859.1">
    <property type="nucleotide sequence ID" value="XM_009164595.1"/>
</dbReference>
<dbReference type="EMBL" id="KL596625">
    <property type="protein sequence ID" value="KER33439.1"/>
    <property type="molecule type" value="Genomic_DNA"/>
</dbReference>
<dbReference type="Proteomes" id="UP000054324">
    <property type="component" value="Unassembled WGS sequence"/>
</dbReference>
<keyword evidence="4" id="KW-1185">Reference proteome</keyword>